<name>A0ABM9NHE0_9GAMM</name>
<dbReference type="EMBL" id="OZ026884">
    <property type="protein sequence ID" value="CAL1240041.1"/>
    <property type="molecule type" value="Genomic_DNA"/>
</dbReference>
<feature type="compositionally biased region" description="Basic and acidic residues" evidence="1">
    <location>
        <begin position="112"/>
        <end position="128"/>
    </location>
</feature>
<feature type="chain" id="PRO_5047316326" description="Lipoprotein" evidence="2">
    <location>
        <begin position="22"/>
        <end position="138"/>
    </location>
</feature>
<proteinExistence type="predicted"/>
<feature type="signal peptide" evidence="2">
    <location>
        <begin position="1"/>
        <end position="21"/>
    </location>
</feature>
<evidence type="ECO:0000256" key="2">
    <source>
        <dbReference type="SAM" id="SignalP"/>
    </source>
</evidence>
<accession>A0ABM9NHE0</accession>
<evidence type="ECO:0008006" key="5">
    <source>
        <dbReference type="Google" id="ProtNLM"/>
    </source>
</evidence>
<keyword evidence="2" id="KW-0732">Signal</keyword>
<gene>
    <name evidence="3" type="ORF">MECH1_V1_1265</name>
</gene>
<sequence length="138" mass="14505">MRSTSWGIVVALPLLASCTAAVDKDSVRATANAPTSTQVDILRIPYDPGQPRYVVTVEPLTVGTGSGGGVSQAPAPGQRYGWGPFGWGVLLPGQAPTAPGAYTANQAGMSERVVRDHRAADQRPEQRRQRGRGGLRAL</sequence>
<evidence type="ECO:0000256" key="1">
    <source>
        <dbReference type="SAM" id="MobiDB-lite"/>
    </source>
</evidence>
<organism evidence="3 4">
    <name type="scientific">Candidatus Methylocalor cossyra</name>
    <dbReference type="NCBI Taxonomy" id="3108543"/>
    <lineage>
        <taxon>Bacteria</taxon>
        <taxon>Pseudomonadati</taxon>
        <taxon>Pseudomonadota</taxon>
        <taxon>Gammaproteobacteria</taxon>
        <taxon>Methylococcales</taxon>
        <taxon>Methylococcaceae</taxon>
        <taxon>Candidatus Methylocalor</taxon>
    </lineage>
</organism>
<dbReference type="Proteomes" id="UP001497493">
    <property type="component" value="Chromosome"/>
</dbReference>
<feature type="compositionally biased region" description="Basic residues" evidence="1">
    <location>
        <begin position="129"/>
        <end position="138"/>
    </location>
</feature>
<evidence type="ECO:0000313" key="3">
    <source>
        <dbReference type="EMBL" id="CAL1240041.1"/>
    </source>
</evidence>
<dbReference type="PROSITE" id="PS51257">
    <property type="entry name" value="PROKAR_LIPOPROTEIN"/>
    <property type="match status" value="1"/>
</dbReference>
<keyword evidence="4" id="KW-1185">Reference proteome</keyword>
<dbReference type="RefSeq" id="WP_348759556.1">
    <property type="nucleotide sequence ID" value="NZ_OZ026884.1"/>
</dbReference>
<evidence type="ECO:0000313" key="4">
    <source>
        <dbReference type="Proteomes" id="UP001497493"/>
    </source>
</evidence>
<reference evidence="3 4" key="1">
    <citation type="submission" date="2024-04" db="EMBL/GenBank/DDBJ databases">
        <authorList>
            <person name="Cremers G."/>
        </authorList>
    </citation>
    <scope>NUCLEOTIDE SEQUENCE [LARGE SCALE GENOMIC DNA]</scope>
    <source>
        <strain evidence="3">MeCH1-AG</strain>
    </source>
</reference>
<feature type="region of interest" description="Disordered" evidence="1">
    <location>
        <begin position="99"/>
        <end position="138"/>
    </location>
</feature>
<protein>
    <recommendedName>
        <fullName evidence="5">Lipoprotein</fullName>
    </recommendedName>
</protein>